<feature type="region of interest" description="Disordered" evidence="1">
    <location>
        <begin position="1"/>
        <end position="34"/>
    </location>
</feature>
<organism evidence="3 4">
    <name type="scientific">Xanthoceras sorbifolium</name>
    <dbReference type="NCBI Taxonomy" id="99658"/>
    <lineage>
        <taxon>Eukaryota</taxon>
        <taxon>Viridiplantae</taxon>
        <taxon>Streptophyta</taxon>
        <taxon>Embryophyta</taxon>
        <taxon>Tracheophyta</taxon>
        <taxon>Spermatophyta</taxon>
        <taxon>Magnoliopsida</taxon>
        <taxon>eudicotyledons</taxon>
        <taxon>Gunneridae</taxon>
        <taxon>Pentapetalae</taxon>
        <taxon>rosids</taxon>
        <taxon>malvids</taxon>
        <taxon>Sapindales</taxon>
        <taxon>Sapindaceae</taxon>
        <taxon>Xanthoceroideae</taxon>
        <taxon>Xanthoceras</taxon>
    </lineage>
</organism>
<accession>A0ABQ8HF91</accession>
<dbReference type="InterPro" id="IPR005162">
    <property type="entry name" value="Retrotrans_gag_dom"/>
</dbReference>
<feature type="compositionally biased region" description="Gly residues" evidence="1">
    <location>
        <begin position="19"/>
        <end position="29"/>
    </location>
</feature>
<dbReference type="EMBL" id="JAFEMO010000011">
    <property type="protein sequence ID" value="KAH7557237.1"/>
    <property type="molecule type" value="Genomic_DNA"/>
</dbReference>
<gene>
    <name evidence="3" type="ORF">JRO89_XS11G0081300</name>
</gene>
<evidence type="ECO:0000259" key="2">
    <source>
        <dbReference type="Pfam" id="PF03732"/>
    </source>
</evidence>
<dbReference type="Pfam" id="PF03732">
    <property type="entry name" value="Retrotrans_gag"/>
    <property type="match status" value="1"/>
</dbReference>
<keyword evidence="4" id="KW-1185">Reference proteome</keyword>
<comment type="caution">
    <text evidence="3">The sequence shown here is derived from an EMBL/GenBank/DDBJ whole genome shotgun (WGS) entry which is preliminary data.</text>
</comment>
<evidence type="ECO:0000256" key="1">
    <source>
        <dbReference type="SAM" id="MobiDB-lite"/>
    </source>
</evidence>
<name>A0ABQ8HF91_9ROSI</name>
<protein>
    <recommendedName>
        <fullName evidence="2">Retrotransposon gag domain-containing protein</fullName>
    </recommendedName>
</protein>
<evidence type="ECO:0000313" key="3">
    <source>
        <dbReference type="EMBL" id="KAH7557237.1"/>
    </source>
</evidence>
<proteinExistence type="predicted"/>
<reference evidence="3 4" key="1">
    <citation type="submission" date="2021-02" db="EMBL/GenBank/DDBJ databases">
        <title>Plant Genome Project.</title>
        <authorList>
            <person name="Zhang R.-G."/>
        </authorList>
    </citation>
    <scope>NUCLEOTIDE SEQUENCE [LARGE SCALE GENOMIC DNA]</scope>
    <source>
        <tissue evidence="3">Leaves</tissue>
    </source>
</reference>
<evidence type="ECO:0000313" key="4">
    <source>
        <dbReference type="Proteomes" id="UP000827721"/>
    </source>
</evidence>
<dbReference type="Proteomes" id="UP000827721">
    <property type="component" value="Unassembled WGS sequence"/>
</dbReference>
<sequence>MDTPRRVGQRGVGRSARGGCTGVGRGAGAARGDAASQEGKAANLQNILQAMTNAFQGGNRTQLQVVEQFRRLHPPSFEGTTNPLDAKEWLRELEKVFSFMNWTDNQKVACVVFMLKGDAGHWWEMANRAQNVPDNPITWGTKSLVEYERKFEQLLRFALHLIETEQRKINRFVGGLKPDIQKHVRVLGLRTYAEVLQKS</sequence>
<feature type="domain" description="Retrotransposon gag" evidence="2">
    <location>
        <begin position="140"/>
        <end position="178"/>
    </location>
</feature>